<organism evidence="2 3">
    <name type="scientific">Georgenia satyanarayanai</name>
    <dbReference type="NCBI Taxonomy" id="860221"/>
    <lineage>
        <taxon>Bacteria</taxon>
        <taxon>Bacillati</taxon>
        <taxon>Actinomycetota</taxon>
        <taxon>Actinomycetes</taxon>
        <taxon>Micrococcales</taxon>
        <taxon>Bogoriellaceae</taxon>
        <taxon>Georgenia</taxon>
    </lineage>
</organism>
<accession>A0A2Y9A9R3</accession>
<keyword evidence="1" id="KW-1133">Transmembrane helix</keyword>
<evidence type="ECO:0000313" key="3">
    <source>
        <dbReference type="Proteomes" id="UP000250222"/>
    </source>
</evidence>
<keyword evidence="1" id="KW-0472">Membrane</keyword>
<feature type="transmembrane region" description="Helical" evidence="1">
    <location>
        <begin position="43"/>
        <end position="64"/>
    </location>
</feature>
<feature type="transmembrane region" description="Helical" evidence="1">
    <location>
        <begin position="76"/>
        <end position="103"/>
    </location>
</feature>
<sequence>MSRDQPAAPPNEEAVRAATRPVLWFSVVLLVGLWLSVTRPPWPLPLVPGLLGLLAVVLGVVGLVRMRRARVGGAMVVLVVVGLGIAAAMVLLTGLQALLWPVYADFYACLDRALTHQAEAACLTGLEERAQRMILRP</sequence>
<evidence type="ECO:0000313" key="2">
    <source>
        <dbReference type="EMBL" id="SSA40008.1"/>
    </source>
</evidence>
<keyword evidence="3" id="KW-1185">Reference proteome</keyword>
<evidence type="ECO:0000256" key="1">
    <source>
        <dbReference type="SAM" id="Phobius"/>
    </source>
</evidence>
<name>A0A2Y9A9R3_9MICO</name>
<dbReference type="AlphaFoldDB" id="A0A2Y9A9R3"/>
<keyword evidence="1" id="KW-0812">Transmembrane</keyword>
<dbReference type="EMBL" id="UETB01000003">
    <property type="protein sequence ID" value="SSA40008.1"/>
    <property type="molecule type" value="Genomic_DNA"/>
</dbReference>
<reference evidence="2 3" key="1">
    <citation type="submission" date="2016-10" db="EMBL/GenBank/DDBJ databases">
        <authorList>
            <person name="Cai Z."/>
        </authorList>
    </citation>
    <scope>NUCLEOTIDE SEQUENCE [LARGE SCALE GENOMIC DNA]</scope>
    <source>
        <strain evidence="2 3">CGMCC 1.10826</strain>
    </source>
</reference>
<dbReference type="Proteomes" id="UP000250222">
    <property type="component" value="Unassembled WGS sequence"/>
</dbReference>
<feature type="transmembrane region" description="Helical" evidence="1">
    <location>
        <begin position="21"/>
        <end position="37"/>
    </location>
</feature>
<protein>
    <submittedName>
        <fullName evidence="2">Uncharacterized protein</fullName>
    </submittedName>
</protein>
<proteinExistence type="predicted"/>
<gene>
    <name evidence="2" type="ORF">SAMN05216184_103192</name>
</gene>